<dbReference type="GO" id="GO:0080120">
    <property type="term" value="P:CAAX-box protein maturation"/>
    <property type="evidence" value="ECO:0007669"/>
    <property type="project" value="UniProtKB-ARBA"/>
</dbReference>
<proteinExistence type="predicted"/>
<sequence length="309" mass="34158">MDKTKSVNRLFLATVICVFGVSWIIQRFGISLPYYPSMVLGEAVIAFPALLYLLIKRIPAGEWIPHRKLDGRTVGKLLLLTVLLLPLMTFLNALSMLFSTNYVAQDTTFLQDNSIWLNLLVIAVIPAVFEEFCFRGVLYGGWRENGPLAAAVVCGITFGLMHRNLNQFFYAAVLGFVFSVIVEATGSVFASMAVHFFINGWSVLLIALMGPLSEYLDSALGSGYAQQLQQEAVTAQSLLDTLNLYGPLAVICTALAGCVMVWIARGLGRQPELRGCFTKKGQRFWSVWMPSLCLACGFCIGYMVMLEVF</sequence>
<feature type="domain" description="CAAX prenyl protease 2/Lysostaphin resistance protein A-like" evidence="2">
    <location>
        <begin position="114"/>
        <end position="200"/>
    </location>
</feature>
<feature type="transmembrane region" description="Helical" evidence="1">
    <location>
        <begin position="168"/>
        <end position="189"/>
    </location>
</feature>
<feature type="transmembrane region" description="Helical" evidence="1">
    <location>
        <begin position="37"/>
        <end position="55"/>
    </location>
</feature>
<evidence type="ECO:0000313" key="4">
    <source>
        <dbReference type="Proteomes" id="UP000823935"/>
    </source>
</evidence>
<feature type="transmembrane region" description="Helical" evidence="1">
    <location>
        <begin position="196"/>
        <end position="213"/>
    </location>
</feature>
<organism evidence="3 4">
    <name type="scientific">Candidatus Limivivens intestinipullorum</name>
    <dbReference type="NCBI Taxonomy" id="2840858"/>
    <lineage>
        <taxon>Bacteria</taxon>
        <taxon>Bacillati</taxon>
        <taxon>Bacillota</taxon>
        <taxon>Clostridia</taxon>
        <taxon>Lachnospirales</taxon>
        <taxon>Lachnospiraceae</taxon>
        <taxon>Lachnospiraceae incertae sedis</taxon>
        <taxon>Candidatus Limivivens</taxon>
    </lineage>
</organism>
<dbReference type="InterPro" id="IPR003675">
    <property type="entry name" value="Rce1/LyrA-like_dom"/>
</dbReference>
<keyword evidence="3" id="KW-0378">Hydrolase</keyword>
<keyword evidence="1" id="KW-0812">Transmembrane</keyword>
<keyword evidence="3" id="KW-0645">Protease</keyword>
<evidence type="ECO:0000259" key="2">
    <source>
        <dbReference type="Pfam" id="PF02517"/>
    </source>
</evidence>
<feature type="transmembrane region" description="Helical" evidence="1">
    <location>
        <begin position="244"/>
        <end position="264"/>
    </location>
</feature>
<dbReference type="AlphaFoldDB" id="A0A9D1ER32"/>
<dbReference type="GO" id="GO:0004175">
    <property type="term" value="F:endopeptidase activity"/>
    <property type="evidence" value="ECO:0007669"/>
    <property type="project" value="UniProtKB-ARBA"/>
</dbReference>
<accession>A0A9D1ER32</accession>
<name>A0A9D1ER32_9FIRM</name>
<evidence type="ECO:0000313" key="3">
    <source>
        <dbReference type="EMBL" id="HIS30176.1"/>
    </source>
</evidence>
<feature type="transmembrane region" description="Helical" evidence="1">
    <location>
        <begin position="285"/>
        <end position="305"/>
    </location>
</feature>
<dbReference type="InterPro" id="IPR052710">
    <property type="entry name" value="CAAX_protease"/>
</dbReference>
<dbReference type="GO" id="GO:0008237">
    <property type="term" value="F:metallopeptidase activity"/>
    <property type="evidence" value="ECO:0007669"/>
    <property type="project" value="UniProtKB-KW"/>
</dbReference>
<evidence type="ECO:0000256" key="1">
    <source>
        <dbReference type="SAM" id="Phobius"/>
    </source>
</evidence>
<feature type="transmembrane region" description="Helical" evidence="1">
    <location>
        <begin position="76"/>
        <end position="95"/>
    </location>
</feature>
<gene>
    <name evidence="3" type="ORF">IAB44_01285</name>
</gene>
<comment type="caution">
    <text evidence="3">The sequence shown here is derived from an EMBL/GenBank/DDBJ whole genome shotgun (WGS) entry which is preliminary data.</text>
</comment>
<dbReference type="PANTHER" id="PTHR36435:SF1">
    <property type="entry name" value="CAAX AMINO TERMINAL PROTEASE FAMILY PROTEIN"/>
    <property type="match status" value="1"/>
</dbReference>
<feature type="transmembrane region" description="Helical" evidence="1">
    <location>
        <begin position="146"/>
        <end position="162"/>
    </location>
</feature>
<feature type="transmembrane region" description="Helical" evidence="1">
    <location>
        <begin position="115"/>
        <end position="134"/>
    </location>
</feature>
<reference evidence="3" key="1">
    <citation type="submission" date="2020-10" db="EMBL/GenBank/DDBJ databases">
        <authorList>
            <person name="Gilroy R."/>
        </authorList>
    </citation>
    <scope>NUCLEOTIDE SEQUENCE</scope>
    <source>
        <strain evidence="3">CHK190-19873</strain>
    </source>
</reference>
<keyword evidence="1" id="KW-1133">Transmembrane helix</keyword>
<dbReference type="Pfam" id="PF02517">
    <property type="entry name" value="Rce1-like"/>
    <property type="match status" value="1"/>
</dbReference>
<feature type="transmembrane region" description="Helical" evidence="1">
    <location>
        <begin position="7"/>
        <end position="25"/>
    </location>
</feature>
<dbReference type="Proteomes" id="UP000823935">
    <property type="component" value="Unassembled WGS sequence"/>
</dbReference>
<keyword evidence="3" id="KW-0482">Metalloprotease</keyword>
<reference evidence="3" key="2">
    <citation type="journal article" date="2021" name="PeerJ">
        <title>Extensive microbial diversity within the chicken gut microbiome revealed by metagenomics and culture.</title>
        <authorList>
            <person name="Gilroy R."/>
            <person name="Ravi A."/>
            <person name="Getino M."/>
            <person name="Pursley I."/>
            <person name="Horton D.L."/>
            <person name="Alikhan N.F."/>
            <person name="Baker D."/>
            <person name="Gharbi K."/>
            <person name="Hall N."/>
            <person name="Watson M."/>
            <person name="Adriaenssens E.M."/>
            <person name="Foster-Nyarko E."/>
            <person name="Jarju S."/>
            <person name="Secka A."/>
            <person name="Antonio M."/>
            <person name="Oren A."/>
            <person name="Chaudhuri R.R."/>
            <person name="La Ragione R."/>
            <person name="Hildebrand F."/>
            <person name="Pallen M.J."/>
        </authorList>
    </citation>
    <scope>NUCLEOTIDE SEQUENCE</scope>
    <source>
        <strain evidence="3">CHK190-19873</strain>
    </source>
</reference>
<keyword evidence="1" id="KW-0472">Membrane</keyword>
<dbReference type="PANTHER" id="PTHR36435">
    <property type="entry name" value="SLR1288 PROTEIN"/>
    <property type="match status" value="1"/>
</dbReference>
<protein>
    <submittedName>
        <fullName evidence="3">CPBP family intramembrane metalloprotease</fullName>
    </submittedName>
</protein>
<dbReference type="EMBL" id="DVIQ01000007">
    <property type="protein sequence ID" value="HIS30176.1"/>
    <property type="molecule type" value="Genomic_DNA"/>
</dbReference>